<dbReference type="SUPFAM" id="SSF52540">
    <property type="entry name" value="P-loop containing nucleoside triphosphate hydrolases"/>
    <property type="match status" value="1"/>
</dbReference>
<gene>
    <name evidence="1" type="ORF">PaMx41_ORF8</name>
</gene>
<evidence type="ECO:0000313" key="1">
    <source>
        <dbReference type="EMBL" id="ANA48971.1"/>
    </source>
</evidence>
<sequence length="189" mass="21280">MISLNHLNKKRLIGFHGPYGSGKDTLSTRLAGIINATVDRVAAPLYQMAAAIDPTFRPDMPHSAKNGYVLGNSALGTRRAFLEKAGTDFARDMINPDFWIILQDMRWKASMRSMIIADIRPKNEQDWLLRNGGILFHLKPGWDNQTNETGHRISSPLSIQNPEQEFEIPLVWNDIQGAMKIIQDRLGLS</sequence>
<organism evidence="1 2">
    <name type="scientific">Pseudomonas phage PaMx41</name>
    <dbReference type="NCBI Taxonomy" id="1815976"/>
    <lineage>
        <taxon>Viruses</taxon>
        <taxon>Duplodnaviria</taxon>
        <taxon>Heunggongvirae</taxon>
        <taxon>Uroviricota</taxon>
        <taxon>Caudoviricetes</taxon>
        <taxon>Fredfastierviridae</taxon>
        <taxon>Jamesmcgillvirus</taxon>
        <taxon>Jamesmcgillvirus PaMx41</taxon>
    </lineage>
</organism>
<dbReference type="SMR" id="A0A1C8HQ99"/>
<dbReference type="Proteomes" id="UP000230640">
    <property type="component" value="Segment"/>
</dbReference>
<dbReference type="GO" id="GO:0016787">
    <property type="term" value="F:hydrolase activity"/>
    <property type="evidence" value="ECO:0007669"/>
    <property type="project" value="UniProtKB-KW"/>
</dbReference>
<accession>A0A1C8HQ99</accession>
<dbReference type="EMBL" id="KU884563">
    <property type="protein sequence ID" value="ANA48971.1"/>
    <property type="molecule type" value="Genomic_DNA"/>
</dbReference>
<keyword evidence="2" id="KW-1185">Reference proteome</keyword>
<protein>
    <submittedName>
        <fullName evidence="1">Putative nucleotide triphosphate hydrolase</fullName>
    </submittedName>
</protein>
<evidence type="ECO:0000313" key="2">
    <source>
        <dbReference type="Proteomes" id="UP000230640"/>
    </source>
</evidence>
<dbReference type="InterPro" id="IPR027417">
    <property type="entry name" value="P-loop_NTPase"/>
</dbReference>
<reference evidence="1 2" key="1">
    <citation type="journal article" date="2016" name="Appl. Environ. Microbiol.">
        <title>Genomic and Transcriptional Mapping of PaMx41, Archetype of a New Lineage of Bacteriophages Infecting Pseudomonas aeruginosa.</title>
        <authorList>
            <person name="Cruz-Plancarte I."/>
            <person name="Cazares A."/>
            <person name="Guarneros G."/>
        </authorList>
    </citation>
    <scope>NUCLEOTIDE SEQUENCE [LARGE SCALE GENOMIC DNA]</scope>
</reference>
<proteinExistence type="predicted"/>
<name>A0A1C8HQ99_BPPP4</name>
<dbReference type="Gene3D" id="3.40.50.300">
    <property type="entry name" value="P-loop containing nucleotide triphosphate hydrolases"/>
    <property type="match status" value="1"/>
</dbReference>
<keyword evidence="1" id="KW-0378">Hydrolase</keyword>